<sequence>MSKMDETELLELLRSKEQSASHYIHGQLGWEREQAMREYYRQPYGNEEDGWSQIVASDVSDSVEWILPA</sequence>
<feature type="non-terminal residue" evidence="1">
    <location>
        <position position="69"/>
    </location>
</feature>
<name>A0A6J5Q344_9CAUD</name>
<gene>
    <name evidence="1" type="ORF">UFOVP1018_55</name>
</gene>
<reference evidence="1" key="1">
    <citation type="submission" date="2020-05" db="EMBL/GenBank/DDBJ databases">
        <authorList>
            <person name="Chiriac C."/>
            <person name="Salcher M."/>
            <person name="Ghai R."/>
            <person name="Kavagutti S V."/>
        </authorList>
    </citation>
    <scope>NUCLEOTIDE SEQUENCE</scope>
</reference>
<dbReference type="Pfam" id="PF23899">
    <property type="entry name" value="SU10_portal"/>
    <property type="match status" value="1"/>
</dbReference>
<proteinExistence type="predicted"/>
<dbReference type="EMBL" id="LR796966">
    <property type="protein sequence ID" value="CAB4178599.1"/>
    <property type="molecule type" value="Genomic_DNA"/>
</dbReference>
<evidence type="ECO:0000313" key="1">
    <source>
        <dbReference type="EMBL" id="CAB4178599.1"/>
    </source>
</evidence>
<accession>A0A6J5Q344</accession>
<organism evidence="1">
    <name type="scientific">uncultured Caudovirales phage</name>
    <dbReference type="NCBI Taxonomy" id="2100421"/>
    <lineage>
        <taxon>Viruses</taxon>
        <taxon>Duplodnaviria</taxon>
        <taxon>Heunggongvirae</taxon>
        <taxon>Uroviricota</taxon>
        <taxon>Caudoviricetes</taxon>
        <taxon>Peduoviridae</taxon>
        <taxon>Maltschvirus</taxon>
        <taxon>Maltschvirus maltsch</taxon>
    </lineage>
</organism>
<dbReference type="InterPro" id="IPR056909">
    <property type="entry name" value="SU10_portal"/>
</dbReference>
<protein>
    <submittedName>
        <fullName evidence="1">Uncharacterized protein</fullName>
    </submittedName>
</protein>